<dbReference type="SUPFAM" id="SSF46785">
    <property type="entry name" value="Winged helix' DNA-binding domain"/>
    <property type="match status" value="1"/>
</dbReference>
<keyword evidence="3" id="KW-1185">Reference proteome</keyword>
<dbReference type="Proteomes" id="UP000005089">
    <property type="component" value="Unassembled WGS sequence"/>
</dbReference>
<dbReference type="InterPro" id="IPR036388">
    <property type="entry name" value="WH-like_DNA-bd_sf"/>
</dbReference>
<dbReference type="GO" id="GO:0003700">
    <property type="term" value="F:DNA-binding transcription factor activity"/>
    <property type="evidence" value="ECO:0007669"/>
    <property type="project" value="TreeGrafter"/>
</dbReference>
<dbReference type="PANTHER" id="PTHR33221:SF5">
    <property type="entry name" value="HTH-TYPE TRANSCRIPTIONAL REGULATOR ISCR"/>
    <property type="match status" value="1"/>
</dbReference>
<dbReference type="PROSITE" id="PS51197">
    <property type="entry name" value="HTH_RRF2_2"/>
    <property type="match status" value="1"/>
</dbReference>
<evidence type="ECO:0000256" key="1">
    <source>
        <dbReference type="ARBA" id="ARBA00023125"/>
    </source>
</evidence>
<accession>C3X9X0</accession>
<dbReference type="EMBL" id="GG658170">
    <property type="protein sequence ID" value="EEO29996.1"/>
    <property type="molecule type" value="Genomic_DNA"/>
</dbReference>
<dbReference type="GO" id="GO:0005829">
    <property type="term" value="C:cytosol"/>
    <property type="evidence" value="ECO:0007669"/>
    <property type="project" value="TreeGrafter"/>
</dbReference>
<keyword evidence="1" id="KW-0238">DNA-binding</keyword>
<organism evidence="2 3">
    <name type="scientific">Oxalobacter formigenes OXCC13</name>
    <dbReference type="NCBI Taxonomy" id="556269"/>
    <lineage>
        <taxon>Bacteria</taxon>
        <taxon>Pseudomonadati</taxon>
        <taxon>Pseudomonadota</taxon>
        <taxon>Betaproteobacteria</taxon>
        <taxon>Burkholderiales</taxon>
        <taxon>Oxalobacteraceae</taxon>
        <taxon>Oxalobacter</taxon>
    </lineage>
</organism>
<evidence type="ECO:0000313" key="2">
    <source>
        <dbReference type="EMBL" id="EEO29996.1"/>
    </source>
</evidence>
<dbReference type="STRING" id="847.BRW83_1122"/>
<dbReference type="InterPro" id="IPR000944">
    <property type="entry name" value="Tscrpt_reg_Rrf2"/>
</dbReference>
<dbReference type="HOGENOM" id="CLU_107144_0_1_4"/>
<proteinExistence type="predicted"/>
<gene>
    <name evidence="2" type="ORF">OFBG_01024</name>
</gene>
<dbReference type="GO" id="GO:0003677">
    <property type="term" value="F:DNA binding"/>
    <property type="evidence" value="ECO:0007669"/>
    <property type="project" value="UniProtKB-KW"/>
</dbReference>
<evidence type="ECO:0000313" key="3">
    <source>
        <dbReference type="Proteomes" id="UP000005089"/>
    </source>
</evidence>
<sequence length="172" mass="19198">MLSTPNFRLSGIMKLSTHTRYAIRILFELHLARGPISIAALSELTNIGLKTVENIHAVLRQNDITASIIGAHGGIRLNKPLSAISLGKMIELFDEGVRFVVCFGEKSNDCPRQNVCETRSVWKTISGQIQKELDTVSLEAILDQYREENTEAKPVLIHCLNRKSDIILENDS</sequence>
<dbReference type="NCBIfam" id="TIGR00738">
    <property type="entry name" value="rrf2_super"/>
    <property type="match status" value="1"/>
</dbReference>
<protein>
    <submittedName>
        <fullName evidence="2">Transcriptional regulator, Rrf2 family</fullName>
    </submittedName>
</protein>
<dbReference type="Pfam" id="PF02082">
    <property type="entry name" value="Rrf2"/>
    <property type="match status" value="1"/>
</dbReference>
<dbReference type="RefSeq" id="WP_005880832.1">
    <property type="nucleotide sequence ID" value="NZ_CP019430.1"/>
</dbReference>
<dbReference type="Gene3D" id="1.10.10.10">
    <property type="entry name" value="Winged helix-like DNA-binding domain superfamily/Winged helix DNA-binding domain"/>
    <property type="match status" value="1"/>
</dbReference>
<dbReference type="AlphaFoldDB" id="C3X9X0"/>
<dbReference type="PANTHER" id="PTHR33221">
    <property type="entry name" value="WINGED HELIX-TURN-HELIX TRANSCRIPTIONAL REGULATOR, RRF2 FAMILY"/>
    <property type="match status" value="1"/>
</dbReference>
<dbReference type="eggNOG" id="COG1959">
    <property type="taxonomic scope" value="Bacteria"/>
</dbReference>
<dbReference type="InterPro" id="IPR036390">
    <property type="entry name" value="WH_DNA-bd_sf"/>
</dbReference>
<reference evidence="2 3" key="1">
    <citation type="submission" date="2009-02" db="EMBL/GenBank/DDBJ databases">
        <title>The Genome Sequence of Oxalobacter formigenes OXCC13.</title>
        <authorList>
            <consortium name="The Broad Institute Genome Sequencing Platform"/>
            <person name="Ward D."/>
            <person name="Young S.K."/>
            <person name="Kodira C.D."/>
            <person name="Zeng Q."/>
            <person name="Koehrsen M."/>
            <person name="Alvarado L."/>
            <person name="Berlin A."/>
            <person name="Borenstein D."/>
            <person name="Chen Z."/>
            <person name="Engels R."/>
            <person name="Freedman E."/>
            <person name="Gellesch M."/>
            <person name="Goldberg J."/>
            <person name="Griggs A."/>
            <person name="Gujja S."/>
            <person name="Heiman D."/>
            <person name="Hepburn T."/>
            <person name="Howarth C."/>
            <person name="Jen D."/>
            <person name="Larson L."/>
            <person name="Lewis B."/>
            <person name="Mehta T."/>
            <person name="Park D."/>
            <person name="Pearson M."/>
            <person name="Roberts A."/>
            <person name="Saif S."/>
            <person name="Shea T."/>
            <person name="Shenoy N."/>
            <person name="Sisk P."/>
            <person name="Stolte C."/>
            <person name="Sykes S."/>
            <person name="Walk T."/>
            <person name="White J."/>
            <person name="Yandava C."/>
            <person name="Allison M.J."/>
            <person name="Lander E."/>
            <person name="Nusbaum C."/>
            <person name="Galagan J."/>
            <person name="Birren B."/>
        </authorList>
    </citation>
    <scope>NUCLEOTIDE SEQUENCE [LARGE SCALE GENOMIC DNA]</scope>
    <source>
        <strain evidence="2 3">OXCC13</strain>
    </source>
</reference>
<name>C3X9X0_OXAFO</name>
<dbReference type="GeneID" id="77135009"/>